<accession>A0ABV1IEJ6</accession>
<comment type="caution">
    <text evidence="1">The sequence shown here is derived from an EMBL/GenBank/DDBJ whole genome shotgun (WGS) entry which is preliminary data.</text>
</comment>
<evidence type="ECO:0000313" key="1">
    <source>
        <dbReference type="EMBL" id="MEQ2637016.1"/>
    </source>
</evidence>
<keyword evidence="2" id="KW-1185">Reference proteome</keyword>
<dbReference type="RefSeq" id="WP_349181376.1">
    <property type="nucleotide sequence ID" value="NZ_JBBNGS010000002.1"/>
</dbReference>
<protein>
    <submittedName>
        <fullName evidence="1">Uncharacterized protein</fullName>
    </submittedName>
</protein>
<organism evidence="1 2">
    <name type="scientific">Paratractidigestivibacter faecalis</name>
    <dbReference type="NCBI Taxonomy" id="2292441"/>
    <lineage>
        <taxon>Bacteria</taxon>
        <taxon>Bacillati</taxon>
        <taxon>Actinomycetota</taxon>
        <taxon>Coriobacteriia</taxon>
        <taxon>Coriobacteriales</taxon>
        <taxon>Atopobiaceae</taxon>
        <taxon>Paratractidigestivibacter</taxon>
    </lineage>
</organism>
<proteinExistence type="predicted"/>
<dbReference type="Proteomes" id="UP001478817">
    <property type="component" value="Unassembled WGS sequence"/>
</dbReference>
<dbReference type="EMBL" id="JBBNGS010000002">
    <property type="protein sequence ID" value="MEQ2637016.1"/>
    <property type="molecule type" value="Genomic_DNA"/>
</dbReference>
<evidence type="ECO:0000313" key="2">
    <source>
        <dbReference type="Proteomes" id="UP001478817"/>
    </source>
</evidence>
<gene>
    <name evidence="1" type="ORF">AAAT05_01430</name>
</gene>
<sequence length="119" mass="13247">MAYATIEDVERSWREVAAFERERFEQTLEDAALWLDGQCEASGVDPSGVQTEVLRMLSINLVRRMVGELDPTGSDPQWTTYTDQTSQWSVPARVGGDFYLTKGERVLLGVGRGRAGFSA</sequence>
<name>A0ABV1IEJ6_9ACTN</name>
<reference evidence="1 2" key="1">
    <citation type="submission" date="2024-04" db="EMBL/GenBank/DDBJ databases">
        <title>Human intestinal bacterial collection.</title>
        <authorList>
            <person name="Pauvert C."/>
            <person name="Hitch T.C.A."/>
            <person name="Clavel T."/>
        </authorList>
    </citation>
    <scope>NUCLEOTIDE SEQUENCE [LARGE SCALE GENOMIC DNA]</scope>
    <source>
        <strain evidence="1 2">CLA-AA-H197</strain>
    </source>
</reference>